<dbReference type="AlphaFoldDB" id="A0A2S0NE36"/>
<feature type="region of interest" description="Disordered" evidence="1">
    <location>
        <begin position="73"/>
        <end position="94"/>
    </location>
</feature>
<proteinExistence type="predicted"/>
<accession>A0A2S0NE36</accession>
<dbReference type="InterPro" id="IPR027373">
    <property type="entry name" value="RHH_dom"/>
</dbReference>
<sequence>MTSALKKRSAIIGGQKSSVSLEDDFWNAFVEIADARQMTLSDLLTAIDDKRRNGNLSSAVRVFVLQEVLAGRLGPKPAEPPPRRYRRVSASLDL</sequence>
<dbReference type="GO" id="GO:0016740">
    <property type="term" value="F:transferase activity"/>
    <property type="evidence" value="ECO:0007669"/>
    <property type="project" value="UniProtKB-KW"/>
</dbReference>
<dbReference type="Gene3D" id="1.10.3990.20">
    <property type="entry name" value="protein bp1543"/>
    <property type="match status" value="1"/>
</dbReference>
<gene>
    <name evidence="3" type="ORF">C6569_15930</name>
</gene>
<organism evidence="3 4">
    <name type="scientific">Phreatobacter cathodiphilus</name>
    <dbReference type="NCBI Taxonomy" id="1868589"/>
    <lineage>
        <taxon>Bacteria</taxon>
        <taxon>Pseudomonadati</taxon>
        <taxon>Pseudomonadota</taxon>
        <taxon>Alphaproteobacteria</taxon>
        <taxon>Hyphomicrobiales</taxon>
        <taxon>Phreatobacteraceae</taxon>
        <taxon>Phreatobacter</taxon>
    </lineage>
</organism>
<dbReference type="EMBL" id="CP027668">
    <property type="protein sequence ID" value="AVO46422.1"/>
    <property type="molecule type" value="Genomic_DNA"/>
</dbReference>
<evidence type="ECO:0000313" key="4">
    <source>
        <dbReference type="Proteomes" id="UP000237889"/>
    </source>
</evidence>
<dbReference type="OrthoDB" id="7477016at2"/>
<protein>
    <submittedName>
        <fullName evidence="3">Aryl-sulfate sulfotransferase</fullName>
    </submittedName>
</protein>
<feature type="domain" description="Ribbon-helix-helix" evidence="2">
    <location>
        <begin position="6"/>
        <end position="67"/>
    </location>
</feature>
<name>A0A2S0NE36_9HYPH</name>
<dbReference type="Proteomes" id="UP000237889">
    <property type="component" value="Chromosome"/>
</dbReference>
<evidence type="ECO:0000259" key="2">
    <source>
        <dbReference type="Pfam" id="PF13467"/>
    </source>
</evidence>
<dbReference type="KEGG" id="phr:C6569_15930"/>
<evidence type="ECO:0000313" key="3">
    <source>
        <dbReference type="EMBL" id="AVO46422.1"/>
    </source>
</evidence>
<dbReference type="Pfam" id="PF13467">
    <property type="entry name" value="RHH_4"/>
    <property type="match status" value="1"/>
</dbReference>
<keyword evidence="3" id="KW-0808">Transferase</keyword>
<keyword evidence="4" id="KW-1185">Reference proteome</keyword>
<reference evidence="3 4" key="1">
    <citation type="submission" date="2018-03" db="EMBL/GenBank/DDBJ databases">
        <title>Genome sequencing of Phreatobacter sp.</title>
        <authorList>
            <person name="Kim S.-J."/>
            <person name="Heo J."/>
            <person name="Kwon S.-W."/>
        </authorList>
    </citation>
    <scope>NUCLEOTIDE SEQUENCE [LARGE SCALE GENOMIC DNA]</scope>
    <source>
        <strain evidence="3 4">S-12</strain>
    </source>
</reference>
<evidence type="ECO:0000256" key="1">
    <source>
        <dbReference type="SAM" id="MobiDB-lite"/>
    </source>
</evidence>
<dbReference type="InterPro" id="IPR038268">
    <property type="entry name" value="RHH_sf"/>
</dbReference>